<keyword evidence="1" id="KW-0732">Signal</keyword>
<sequence>MRMRKLAATIAIAAGITGIGTLPAHAEPTPVVTAPGEQMIWIASTEENNAAMQAWSTKVGVATTGGALTGTAIGFAVGCIAGGFVSGATGVGIVFVPVACLTAGVAGASIGGVLGTLAVGGPTAVIAGVEMVQVLLAPANATVTTK</sequence>
<gene>
    <name evidence="2" type="ORF">HGA15_30715</name>
</gene>
<reference evidence="2 3" key="1">
    <citation type="submission" date="2020-04" db="EMBL/GenBank/DDBJ databases">
        <title>MicrobeNet Type strains.</title>
        <authorList>
            <person name="Nicholson A.C."/>
        </authorList>
    </citation>
    <scope>NUCLEOTIDE SEQUENCE [LARGE SCALE GENOMIC DNA]</scope>
    <source>
        <strain evidence="2 3">JCM 3332</strain>
    </source>
</reference>
<evidence type="ECO:0000313" key="2">
    <source>
        <dbReference type="EMBL" id="NKY60434.1"/>
    </source>
</evidence>
<organism evidence="2 3">
    <name type="scientific">Nocardia flavorosea</name>
    <dbReference type="NCBI Taxonomy" id="53429"/>
    <lineage>
        <taxon>Bacteria</taxon>
        <taxon>Bacillati</taxon>
        <taxon>Actinomycetota</taxon>
        <taxon>Actinomycetes</taxon>
        <taxon>Mycobacteriales</taxon>
        <taxon>Nocardiaceae</taxon>
        <taxon>Nocardia</taxon>
    </lineage>
</organism>
<protein>
    <recommendedName>
        <fullName evidence="4">Ammonium transporter</fullName>
    </recommendedName>
</protein>
<dbReference type="EMBL" id="JAAXOT010000022">
    <property type="protein sequence ID" value="NKY60434.1"/>
    <property type="molecule type" value="Genomic_DNA"/>
</dbReference>
<name>A0A846YSH5_9NOCA</name>
<feature type="signal peptide" evidence="1">
    <location>
        <begin position="1"/>
        <end position="26"/>
    </location>
</feature>
<evidence type="ECO:0008006" key="4">
    <source>
        <dbReference type="Google" id="ProtNLM"/>
    </source>
</evidence>
<comment type="caution">
    <text evidence="2">The sequence shown here is derived from an EMBL/GenBank/DDBJ whole genome shotgun (WGS) entry which is preliminary data.</text>
</comment>
<evidence type="ECO:0000256" key="1">
    <source>
        <dbReference type="SAM" id="SignalP"/>
    </source>
</evidence>
<keyword evidence="3" id="KW-1185">Reference proteome</keyword>
<proteinExistence type="predicted"/>
<dbReference type="Proteomes" id="UP000570678">
    <property type="component" value="Unassembled WGS sequence"/>
</dbReference>
<dbReference type="RefSeq" id="WP_157117219.1">
    <property type="nucleotide sequence ID" value="NZ_JAAXOT010000022.1"/>
</dbReference>
<dbReference type="AlphaFoldDB" id="A0A846YSH5"/>
<feature type="chain" id="PRO_5032947555" description="Ammonium transporter" evidence="1">
    <location>
        <begin position="27"/>
        <end position="146"/>
    </location>
</feature>
<evidence type="ECO:0000313" key="3">
    <source>
        <dbReference type="Proteomes" id="UP000570678"/>
    </source>
</evidence>
<accession>A0A846YSH5</accession>